<keyword evidence="1" id="KW-0472">Membrane</keyword>
<feature type="transmembrane region" description="Helical" evidence="1">
    <location>
        <begin position="58"/>
        <end position="80"/>
    </location>
</feature>
<organism evidence="2 3">
    <name type="scientific">Datura stramonium</name>
    <name type="common">Jimsonweed</name>
    <name type="synonym">Common thornapple</name>
    <dbReference type="NCBI Taxonomy" id="4076"/>
    <lineage>
        <taxon>Eukaryota</taxon>
        <taxon>Viridiplantae</taxon>
        <taxon>Streptophyta</taxon>
        <taxon>Embryophyta</taxon>
        <taxon>Tracheophyta</taxon>
        <taxon>Spermatophyta</taxon>
        <taxon>Magnoliopsida</taxon>
        <taxon>eudicotyledons</taxon>
        <taxon>Gunneridae</taxon>
        <taxon>Pentapetalae</taxon>
        <taxon>asterids</taxon>
        <taxon>lamiids</taxon>
        <taxon>Solanales</taxon>
        <taxon>Solanaceae</taxon>
        <taxon>Solanoideae</taxon>
        <taxon>Datureae</taxon>
        <taxon>Datura</taxon>
    </lineage>
</organism>
<feature type="transmembrane region" description="Helical" evidence="1">
    <location>
        <begin position="100"/>
        <end position="122"/>
    </location>
</feature>
<name>A0ABS8SXA6_DATST</name>
<keyword evidence="3" id="KW-1185">Reference proteome</keyword>
<dbReference type="EMBL" id="JACEIK010000853">
    <property type="protein sequence ID" value="MCD7463007.1"/>
    <property type="molecule type" value="Genomic_DNA"/>
</dbReference>
<sequence length="170" mass="18348">MAKAKNPMRSCIPLGESSSRQNMVARMKPVTITTPKRTKKISGIRHEFLNVRFDSTAISVHIGFAKAGTIAVGFTASVVAPGTNFPLEMLALIASFSDKSYFAGVVSEFRLVLLLVFCRVLLKSTKAFVPSGEPSSSRIKSRANSVLFSFSGIGCPKSAKNWGKFDGEPL</sequence>
<proteinExistence type="predicted"/>
<accession>A0ABS8SXA6</accession>
<dbReference type="Proteomes" id="UP000823775">
    <property type="component" value="Unassembled WGS sequence"/>
</dbReference>
<evidence type="ECO:0000313" key="3">
    <source>
        <dbReference type="Proteomes" id="UP000823775"/>
    </source>
</evidence>
<protein>
    <submittedName>
        <fullName evidence="2">Uncharacterized protein</fullName>
    </submittedName>
</protein>
<keyword evidence="1" id="KW-0812">Transmembrane</keyword>
<evidence type="ECO:0000256" key="1">
    <source>
        <dbReference type="SAM" id="Phobius"/>
    </source>
</evidence>
<evidence type="ECO:0000313" key="2">
    <source>
        <dbReference type="EMBL" id="MCD7463007.1"/>
    </source>
</evidence>
<comment type="caution">
    <text evidence="2">The sequence shown here is derived from an EMBL/GenBank/DDBJ whole genome shotgun (WGS) entry which is preliminary data.</text>
</comment>
<gene>
    <name evidence="2" type="ORF">HAX54_049783</name>
</gene>
<reference evidence="2 3" key="1">
    <citation type="journal article" date="2021" name="BMC Genomics">
        <title>Datura genome reveals duplications of psychoactive alkaloid biosynthetic genes and high mutation rate following tissue culture.</title>
        <authorList>
            <person name="Rajewski A."/>
            <person name="Carter-House D."/>
            <person name="Stajich J."/>
            <person name="Litt A."/>
        </authorList>
    </citation>
    <scope>NUCLEOTIDE SEQUENCE [LARGE SCALE GENOMIC DNA]</scope>
    <source>
        <strain evidence="2">AR-01</strain>
    </source>
</reference>
<keyword evidence="1" id="KW-1133">Transmembrane helix</keyword>